<proteinExistence type="predicted"/>
<sequence length="456" mass="52983">MECPVFKGISRKGISWNLELYQDADTNESYISYRLRGSLVQESRDVHFEFDSAILHENGSILRINKNERICLDKEKTRDYELFVLRKNVTKTCLNVFLFEDMRFRCRLWKTDEKVVTPVTFFARSVVGIEEENFWWDIERFSSLGSGDRVAYVVRSKSGKDVVAFNIEVKKEKITIYVKALNQNFLKKFKSFVIDTNGSQIECGKREMWLAKSVEKVICTLAFTKKCVTDNKIVYLKNDVLSLYCECSWPNGCDIHRIEKIDFRPSASNRVVQQMDKSVDLKEDMQCLYDEGVFSDVKFRTATHVFHAHKAILSARSPVFRAMFTTDMKEKIQECVNVQDLEDDTIRGMLMYVYSSETEGLEWESALKLFFAADKYQIIGLKNKCRSFLKRNMCPSTMCDVLVLADMHGDDELKTAAQGYALAHGQDIFQSEEWRLFSKNNSTLAIETILMKFKKH</sequence>
<dbReference type="InterPro" id="IPR000210">
    <property type="entry name" value="BTB/POZ_dom"/>
</dbReference>
<dbReference type="Proteomes" id="UP000887116">
    <property type="component" value="Unassembled WGS sequence"/>
</dbReference>
<reference evidence="2" key="1">
    <citation type="submission" date="2020-07" db="EMBL/GenBank/DDBJ databases">
        <title>Multicomponent nature underlies the extraordinary mechanical properties of spider dragline silk.</title>
        <authorList>
            <person name="Kono N."/>
            <person name="Nakamura H."/>
            <person name="Mori M."/>
            <person name="Yoshida Y."/>
            <person name="Ohtoshi R."/>
            <person name="Malay A.D."/>
            <person name="Moran D.A.P."/>
            <person name="Tomita M."/>
            <person name="Numata K."/>
            <person name="Arakawa K."/>
        </authorList>
    </citation>
    <scope>NUCLEOTIDE SEQUENCE</scope>
</reference>
<dbReference type="PROSITE" id="PS50097">
    <property type="entry name" value="BTB"/>
    <property type="match status" value="1"/>
</dbReference>
<feature type="domain" description="BTB" evidence="1">
    <location>
        <begin position="295"/>
        <end position="362"/>
    </location>
</feature>
<dbReference type="Pfam" id="PF00651">
    <property type="entry name" value="BTB"/>
    <property type="match status" value="1"/>
</dbReference>
<protein>
    <submittedName>
        <fullName evidence="2">TD and POZ domain-containing protein 3</fullName>
    </submittedName>
</protein>
<evidence type="ECO:0000313" key="2">
    <source>
        <dbReference type="EMBL" id="GFR19835.1"/>
    </source>
</evidence>
<dbReference type="OrthoDB" id="684045at2759"/>
<name>A0A8X6HD64_TRICU</name>
<evidence type="ECO:0000259" key="1">
    <source>
        <dbReference type="PROSITE" id="PS50097"/>
    </source>
</evidence>
<evidence type="ECO:0000313" key="3">
    <source>
        <dbReference type="Proteomes" id="UP000887116"/>
    </source>
</evidence>
<accession>A0A8X6HD64</accession>
<dbReference type="FunFam" id="3.30.710.10:FF:000159">
    <property type="entry name" value="Speckle-type POZ protein B"/>
    <property type="match status" value="1"/>
</dbReference>
<dbReference type="Gene3D" id="3.30.710.10">
    <property type="entry name" value="Potassium Channel Kv1.1, Chain A"/>
    <property type="match status" value="1"/>
</dbReference>
<keyword evidence="3" id="KW-1185">Reference proteome</keyword>
<dbReference type="SUPFAM" id="SSF54695">
    <property type="entry name" value="POZ domain"/>
    <property type="match status" value="1"/>
</dbReference>
<dbReference type="AlphaFoldDB" id="A0A8X6HD64"/>
<dbReference type="Gene3D" id="1.25.40.420">
    <property type="match status" value="1"/>
</dbReference>
<dbReference type="PANTHER" id="PTHR24413">
    <property type="entry name" value="SPECKLE-TYPE POZ PROTEIN"/>
    <property type="match status" value="1"/>
</dbReference>
<comment type="caution">
    <text evidence="2">The sequence shown here is derived from an EMBL/GenBank/DDBJ whole genome shotgun (WGS) entry which is preliminary data.</text>
</comment>
<dbReference type="InterPro" id="IPR011333">
    <property type="entry name" value="SKP1/BTB/POZ_sf"/>
</dbReference>
<dbReference type="SMART" id="SM00225">
    <property type="entry name" value="BTB"/>
    <property type="match status" value="1"/>
</dbReference>
<organism evidence="2 3">
    <name type="scientific">Trichonephila clavata</name>
    <name type="common">Joro spider</name>
    <name type="synonym">Nephila clavata</name>
    <dbReference type="NCBI Taxonomy" id="2740835"/>
    <lineage>
        <taxon>Eukaryota</taxon>
        <taxon>Metazoa</taxon>
        <taxon>Ecdysozoa</taxon>
        <taxon>Arthropoda</taxon>
        <taxon>Chelicerata</taxon>
        <taxon>Arachnida</taxon>
        <taxon>Araneae</taxon>
        <taxon>Araneomorphae</taxon>
        <taxon>Entelegynae</taxon>
        <taxon>Araneoidea</taxon>
        <taxon>Nephilidae</taxon>
        <taxon>Trichonephila</taxon>
    </lineage>
</organism>
<dbReference type="EMBL" id="BMAO01037743">
    <property type="protein sequence ID" value="GFR19835.1"/>
    <property type="molecule type" value="Genomic_DNA"/>
</dbReference>
<gene>
    <name evidence="2" type="primary">Tdpoz3</name>
    <name evidence="2" type="ORF">TNCT_177111</name>
</gene>